<evidence type="ECO:0000313" key="3">
    <source>
        <dbReference type="EMBL" id="MDR7345982.1"/>
    </source>
</evidence>
<keyword evidence="4" id="KW-1185">Reference proteome</keyword>
<dbReference type="PROSITE" id="PS50846">
    <property type="entry name" value="HMA_2"/>
    <property type="match status" value="1"/>
</dbReference>
<evidence type="ECO:0000256" key="1">
    <source>
        <dbReference type="ARBA" id="ARBA00022723"/>
    </source>
</evidence>
<dbReference type="Proteomes" id="UP001183794">
    <property type="component" value="Unassembled WGS sequence"/>
</dbReference>
<protein>
    <submittedName>
        <fullName evidence="3">Copper chaperone CopZ</fullName>
    </submittedName>
</protein>
<keyword evidence="1" id="KW-0479">Metal-binding</keyword>
<reference evidence="3 4" key="1">
    <citation type="submission" date="2023-07" db="EMBL/GenBank/DDBJ databases">
        <title>Sequencing the genomes of 1000 actinobacteria strains.</title>
        <authorList>
            <person name="Klenk H.-P."/>
        </authorList>
    </citation>
    <scope>NUCLEOTIDE SEQUENCE [LARGE SCALE GENOMIC DNA]</scope>
    <source>
        <strain evidence="3 4">DSM 22966</strain>
    </source>
</reference>
<dbReference type="CDD" id="cd00371">
    <property type="entry name" value="HMA"/>
    <property type="match status" value="1"/>
</dbReference>
<evidence type="ECO:0000259" key="2">
    <source>
        <dbReference type="PROSITE" id="PS50846"/>
    </source>
</evidence>
<gene>
    <name evidence="3" type="ORF">J2S62_000239</name>
</gene>
<feature type="domain" description="HMA" evidence="2">
    <location>
        <begin position="2"/>
        <end position="70"/>
    </location>
</feature>
<name>A0ABU2AXA0_9MICC</name>
<dbReference type="SUPFAM" id="SSF55008">
    <property type="entry name" value="HMA, heavy metal-associated domain"/>
    <property type="match status" value="1"/>
</dbReference>
<dbReference type="RefSeq" id="WP_310170347.1">
    <property type="nucleotide sequence ID" value="NZ_BAABHE010000002.1"/>
</dbReference>
<dbReference type="EMBL" id="JAVDYJ010000001">
    <property type="protein sequence ID" value="MDR7345982.1"/>
    <property type="molecule type" value="Genomic_DNA"/>
</dbReference>
<accession>A0ABU2AXA0</accession>
<dbReference type="InterPro" id="IPR017969">
    <property type="entry name" value="Heavy-metal-associated_CS"/>
</dbReference>
<dbReference type="PROSITE" id="PS01047">
    <property type="entry name" value="HMA_1"/>
    <property type="match status" value="1"/>
</dbReference>
<dbReference type="Pfam" id="PF00403">
    <property type="entry name" value="HMA"/>
    <property type="match status" value="1"/>
</dbReference>
<dbReference type="InterPro" id="IPR006121">
    <property type="entry name" value="HMA_dom"/>
</dbReference>
<organism evidence="3 4">
    <name type="scientific">Enteractinococcus fodinae</name>
    <dbReference type="NCBI Taxonomy" id="684663"/>
    <lineage>
        <taxon>Bacteria</taxon>
        <taxon>Bacillati</taxon>
        <taxon>Actinomycetota</taxon>
        <taxon>Actinomycetes</taxon>
        <taxon>Micrococcales</taxon>
        <taxon>Micrococcaceae</taxon>
    </lineage>
</organism>
<evidence type="ECO:0000313" key="4">
    <source>
        <dbReference type="Proteomes" id="UP001183794"/>
    </source>
</evidence>
<proteinExistence type="predicted"/>
<sequence length="76" mass="7954">MAQTTLQLEGLTCQNCVGSVSKALYGLPGVAEVDVDLVNDGISTAIVTSNPTPSPEQFQTAINDAGYTVVDYSFNI</sequence>
<dbReference type="InterPro" id="IPR036163">
    <property type="entry name" value="HMA_dom_sf"/>
</dbReference>
<dbReference type="Gene3D" id="3.30.70.100">
    <property type="match status" value="1"/>
</dbReference>
<comment type="caution">
    <text evidence="3">The sequence shown here is derived from an EMBL/GenBank/DDBJ whole genome shotgun (WGS) entry which is preliminary data.</text>
</comment>